<dbReference type="KEGG" id="taer:GT409_07540"/>
<dbReference type="PANTHER" id="PTHR47738">
    <property type="entry name" value="PTS SYSTEM FRUCTOSE-LIKE EIIA COMPONENT-RELATED"/>
    <property type="match status" value="1"/>
</dbReference>
<protein>
    <submittedName>
        <fullName evidence="2">PTS transporter subunit EIIA</fullName>
    </submittedName>
</protein>
<dbReference type="PROSITE" id="PS51094">
    <property type="entry name" value="PTS_EIIA_TYPE_2"/>
    <property type="match status" value="1"/>
</dbReference>
<evidence type="ECO:0000313" key="3">
    <source>
        <dbReference type="Proteomes" id="UP000464954"/>
    </source>
</evidence>
<gene>
    <name evidence="2" type="ORF">GT409_07540</name>
</gene>
<keyword evidence="3" id="KW-1185">Reference proteome</keyword>
<dbReference type="Pfam" id="PF00359">
    <property type="entry name" value="PTS_EIIA_2"/>
    <property type="match status" value="1"/>
</dbReference>
<dbReference type="InterPro" id="IPR016152">
    <property type="entry name" value="PTrfase/Anion_transptr"/>
</dbReference>
<feature type="domain" description="PTS EIIA type-2" evidence="1">
    <location>
        <begin position="234"/>
        <end position="380"/>
    </location>
</feature>
<dbReference type="PANTHER" id="PTHR47738:SF1">
    <property type="entry name" value="NITROGEN REGULATORY PROTEIN"/>
    <property type="match status" value="1"/>
</dbReference>
<evidence type="ECO:0000313" key="2">
    <source>
        <dbReference type="EMBL" id="QHI69308.1"/>
    </source>
</evidence>
<accession>A0A6P1MB31</accession>
<name>A0A6P1MB31_9BACT</name>
<dbReference type="AlphaFoldDB" id="A0A6P1MB31"/>
<evidence type="ECO:0000259" key="1">
    <source>
        <dbReference type="PROSITE" id="PS51094"/>
    </source>
</evidence>
<dbReference type="Proteomes" id="UP000464954">
    <property type="component" value="Chromosome"/>
</dbReference>
<dbReference type="SUPFAM" id="SSF55804">
    <property type="entry name" value="Phoshotransferase/anion transport protein"/>
    <property type="match status" value="1"/>
</dbReference>
<dbReference type="EMBL" id="CP047593">
    <property type="protein sequence ID" value="QHI69308.1"/>
    <property type="molecule type" value="Genomic_DNA"/>
</dbReference>
<dbReference type="InterPro" id="IPR051541">
    <property type="entry name" value="PTS_SugarTrans_NitroReg"/>
</dbReference>
<sequence length="382" mass="42207">MSQFRHEITVIMVASPGFRSLIGCYAEMIAGNPSARIYSTDEGGLSGLVAELKCSALTERVDLIVSEWMKDPKIMQRLLRIAQELELPAVFIRPGTTQPGGRLVVSTSGGPNICEQMWVAREISTRIGRPLEILHWQDEGCFGRRCCSAGDFAVEKILSHLLGIQPVVHQPAGSDFITGVAEWLAPDDLLIMGAPSSLRWTADFAGSLPDQVEKRIKNPLFLFSSPEGCVRLRRLFWGELIKPQMRADGKEEALSLLVDNLVDHNQLPAHCKAEILRRVLKREKRQSAAVDCETAFPHVTLPGCFGVVCSMGIFPEGVDFKSADGSLSRFICLFVTPEGFSDEYLTALAKIAKRMVLPDVRQALLRSETFVQALDILEPNSK</sequence>
<proteinExistence type="predicted"/>
<organism evidence="2 3">
    <name type="scientific">Tichowtungia aerotolerans</name>
    <dbReference type="NCBI Taxonomy" id="2697043"/>
    <lineage>
        <taxon>Bacteria</taxon>
        <taxon>Pseudomonadati</taxon>
        <taxon>Kiritimatiellota</taxon>
        <taxon>Tichowtungiia</taxon>
        <taxon>Tichowtungiales</taxon>
        <taxon>Tichowtungiaceae</taxon>
        <taxon>Tichowtungia</taxon>
    </lineage>
</organism>
<dbReference type="GO" id="GO:0030295">
    <property type="term" value="F:protein kinase activator activity"/>
    <property type="evidence" value="ECO:0007669"/>
    <property type="project" value="TreeGrafter"/>
</dbReference>
<reference evidence="2 3" key="1">
    <citation type="submission" date="2020-01" db="EMBL/GenBank/DDBJ databases">
        <title>Ponticoccus aerotolerans gen. nov., sp. nov., an anaerobic bacterium and proposal of Ponticoccusceae fam. nov., Ponticoccusles ord. nov. and Ponticoccuse classis nov. in the phylum Kiritimatiellaeota.</title>
        <authorList>
            <person name="Zhou L.Y."/>
            <person name="Du Z.J."/>
        </authorList>
    </citation>
    <scope>NUCLEOTIDE SEQUENCE [LARGE SCALE GENOMIC DNA]</scope>
    <source>
        <strain evidence="2 3">S-5007</strain>
    </source>
</reference>
<dbReference type="Gene3D" id="3.40.930.10">
    <property type="entry name" value="Mannitol-specific EII, Chain A"/>
    <property type="match status" value="1"/>
</dbReference>
<dbReference type="InterPro" id="IPR002178">
    <property type="entry name" value="PTS_EIIA_type-2_dom"/>
</dbReference>
<dbReference type="RefSeq" id="WP_160628490.1">
    <property type="nucleotide sequence ID" value="NZ_CP047593.1"/>
</dbReference>